<dbReference type="PANTHER" id="PTHR24347">
    <property type="entry name" value="SERINE/THREONINE-PROTEIN KINASE"/>
    <property type="match status" value="1"/>
</dbReference>
<sequence>MASNVIKPEEYLTMGIPAAYTVLGLLSVPTYKEVPDIFSCNLEGDHLVLKTGFSSYKFPSGNTFHDVLSDRSYEVIKKMGAGLSNKTELIEIEGTKYLLRQPIHMSGGTSKFIREGYFRECIHLSILSPSPYVMKLFAAEGSPDRCAMLLEYVEGTTLTNFLETKPSVEEKERIKAELVKGLQHLHSKYIAHYDIKPDNIFVPSNKSRPPFFIDFGSSGRYKNENNLKIYKNDNTNKLNKIFGSGRKNKYSKRVKRTKFRRTKKNYK</sequence>
<dbReference type="PROSITE" id="PS00108">
    <property type="entry name" value="PROTEIN_KINASE_ST"/>
    <property type="match status" value="1"/>
</dbReference>
<dbReference type="InterPro" id="IPR011009">
    <property type="entry name" value="Kinase-like_dom_sf"/>
</dbReference>
<protein>
    <recommendedName>
        <fullName evidence="1">Protein kinase domain-containing protein</fullName>
    </recommendedName>
</protein>
<organism evidence="2">
    <name type="scientific">viral metagenome</name>
    <dbReference type="NCBI Taxonomy" id="1070528"/>
    <lineage>
        <taxon>unclassified sequences</taxon>
        <taxon>metagenomes</taxon>
        <taxon>organismal metagenomes</taxon>
    </lineage>
</organism>
<dbReference type="GO" id="GO:0005524">
    <property type="term" value="F:ATP binding"/>
    <property type="evidence" value="ECO:0007669"/>
    <property type="project" value="InterPro"/>
</dbReference>
<accession>A0A6C0DUM1</accession>
<dbReference type="InterPro" id="IPR000719">
    <property type="entry name" value="Prot_kinase_dom"/>
</dbReference>
<dbReference type="GO" id="GO:0004672">
    <property type="term" value="F:protein kinase activity"/>
    <property type="evidence" value="ECO:0007669"/>
    <property type="project" value="InterPro"/>
</dbReference>
<evidence type="ECO:0000259" key="1">
    <source>
        <dbReference type="PROSITE" id="PS50011"/>
    </source>
</evidence>
<name>A0A6C0DUM1_9ZZZZ</name>
<dbReference type="InterPro" id="IPR008271">
    <property type="entry name" value="Ser/Thr_kinase_AS"/>
</dbReference>
<dbReference type="SMART" id="SM00220">
    <property type="entry name" value="S_TKc"/>
    <property type="match status" value="1"/>
</dbReference>
<dbReference type="Gene3D" id="1.10.510.10">
    <property type="entry name" value="Transferase(Phosphotransferase) domain 1"/>
    <property type="match status" value="1"/>
</dbReference>
<dbReference type="Pfam" id="PF00069">
    <property type="entry name" value="Pkinase"/>
    <property type="match status" value="1"/>
</dbReference>
<dbReference type="AlphaFoldDB" id="A0A6C0DUM1"/>
<dbReference type="PROSITE" id="PS50011">
    <property type="entry name" value="PROTEIN_KINASE_DOM"/>
    <property type="match status" value="1"/>
</dbReference>
<proteinExistence type="predicted"/>
<reference evidence="2" key="1">
    <citation type="journal article" date="2020" name="Nature">
        <title>Giant virus diversity and host interactions through global metagenomics.</title>
        <authorList>
            <person name="Schulz F."/>
            <person name="Roux S."/>
            <person name="Paez-Espino D."/>
            <person name="Jungbluth S."/>
            <person name="Walsh D.A."/>
            <person name="Denef V.J."/>
            <person name="McMahon K.D."/>
            <person name="Konstantinidis K.T."/>
            <person name="Eloe-Fadrosh E.A."/>
            <person name="Kyrpides N.C."/>
            <person name="Woyke T."/>
        </authorList>
    </citation>
    <scope>NUCLEOTIDE SEQUENCE</scope>
    <source>
        <strain evidence="2">GVMAG-M-3300023174-60</strain>
    </source>
</reference>
<feature type="domain" description="Protein kinase" evidence="1">
    <location>
        <begin position="73"/>
        <end position="267"/>
    </location>
</feature>
<dbReference type="EMBL" id="MN739677">
    <property type="protein sequence ID" value="QHT20161.1"/>
    <property type="molecule type" value="Genomic_DNA"/>
</dbReference>
<evidence type="ECO:0000313" key="2">
    <source>
        <dbReference type="EMBL" id="QHT20161.1"/>
    </source>
</evidence>
<dbReference type="SUPFAM" id="SSF56112">
    <property type="entry name" value="Protein kinase-like (PK-like)"/>
    <property type="match status" value="1"/>
</dbReference>